<dbReference type="RefSeq" id="WP_277860840.1">
    <property type="nucleotide sequence ID" value="NZ_JARRAG010000002.1"/>
</dbReference>
<reference evidence="2 3" key="1">
    <citation type="submission" date="2023-03" db="EMBL/GenBank/DDBJ databases">
        <title>Paludisphaera mucosa sp. nov. a novel planctomycete from northern fen.</title>
        <authorList>
            <person name="Ivanova A."/>
        </authorList>
    </citation>
    <scope>NUCLEOTIDE SEQUENCE [LARGE SCALE GENOMIC DNA]</scope>
    <source>
        <strain evidence="2 3">Pla2</strain>
    </source>
</reference>
<accession>A0ABT6FAS2</accession>
<dbReference type="EMBL" id="JARRAG010000002">
    <property type="protein sequence ID" value="MDG3004483.1"/>
    <property type="molecule type" value="Genomic_DNA"/>
</dbReference>
<gene>
    <name evidence="2" type="ORF">PZE19_11920</name>
</gene>
<feature type="transmembrane region" description="Helical" evidence="1">
    <location>
        <begin position="99"/>
        <end position="126"/>
    </location>
</feature>
<sequence>MPLDQKRDSAMHDVYDPPPAPEIDWEGPGREPLIVSRGDLACLIALCLLLFLASAAFWRSEPIVAVIAAGAGSLIVMESWLTALGSFHRRPPLSLRARWTVFLAALLPWIVGVAAAVAFLLALFWASDRFLLI</sequence>
<proteinExistence type="predicted"/>
<evidence type="ECO:0000313" key="3">
    <source>
        <dbReference type="Proteomes" id="UP001216907"/>
    </source>
</evidence>
<feature type="transmembrane region" description="Helical" evidence="1">
    <location>
        <begin position="64"/>
        <end position="87"/>
    </location>
</feature>
<protein>
    <recommendedName>
        <fullName evidence="4">Transmembrane protein</fullName>
    </recommendedName>
</protein>
<dbReference type="Proteomes" id="UP001216907">
    <property type="component" value="Unassembled WGS sequence"/>
</dbReference>
<organism evidence="2 3">
    <name type="scientific">Paludisphaera mucosa</name>
    <dbReference type="NCBI Taxonomy" id="3030827"/>
    <lineage>
        <taxon>Bacteria</taxon>
        <taxon>Pseudomonadati</taxon>
        <taxon>Planctomycetota</taxon>
        <taxon>Planctomycetia</taxon>
        <taxon>Isosphaerales</taxon>
        <taxon>Isosphaeraceae</taxon>
        <taxon>Paludisphaera</taxon>
    </lineage>
</organism>
<evidence type="ECO:0000256" key="1">
    <source>
        <dbReference type="SAM" id="Phobius"/>
    </source>
</evidence>
<name>A0ABT6FAS2_9BACT</name>
<evidence type="ECO:0000313" key="2">
    <source>
        <dbReference type="EMBL" id="MDG3004483.1"/>
    </source>
</evidence>
<comment type="caution">
    <text evidence="2">The sequence shown here is derived from an EMBL/GenBank/DDBJ whole genome shotgun (WGS) entry which is preliminary data.</text>
</comment>
<evidence type="ECO:0008006" key="4">
    <source>
        <dbReference type="Google" id="ProtNLM"/>
    </source>
</evidence>
<keyword evidence="1" id="KW-0472">Membrane</keyword>
<keyword evidence="1" id="KW-1133">Transmembrane helix</keyword>
<keyword evidence="1" id="KW-0812">Transmembrane</keyword>
<feature type="transmembrane region" description="Helical" evidence="1">
    <location>
        <begin position="40"/>
        <end position="58"/>
    </location>
</feature>
<keyword evidence="3" id="KW-1185">Reference proteome</keyword>